<dbReference type="OMA" id="DLIFMQN"/>
<name>F9W8V3_TRYCI</name>
<organism evidence="2 3">
    <name type="scientific">Trypanosoma congolense (strain IL3000)</name>
    <dbReference type="NCBI Taxonomy" id="1068625"/>
    <lineage>
        <taxon>Eukaryota</taxon>
        <taxon>Discoba</taxon>
        <taxon>Euglenozoa</taxon>
        <taxon>Kinetoplastea</taxon>
        <taxon>Metakinetoplastina</taxon>
        <taxon>Trypanosomatida</taxon>
        <taxon>Trypanosomatidae</taxon>
        <taxon>Trypanosoma</taxon>
        <taxon>Nannomonas</taxon>
    </lineage>
</organism>
<reference evidence="2 3" key="2">
    <citation type="journal article" date="2012" name="Proc. Natl. Acad. Sci. U.S.A.">
        <title>Antigenic diversity is generated by distinct evolutionary mechanisms in African trypanosome species.</title>
        <authorList>
            <person name="Jackson A.P."/>
            <person name="Berry A."/>
            <person name="Aslett M."/>
            <person name="Allison H.C."/>
            <person name="Burton P."/>
            <person name="Vavrova-Anderson J."/>
            <person name="Brown R."/>
            <person name="Browne H."/>
            <person name="Corton N."/>
            <person name="Hauser H."/>
            <person name="Gamble J."/>
            <person name="Gilderthorp R."/>
            <person name="Marcello L."/>
            <person name="McQuillan J."/>
            <person name="Otto T.D."/>
            <person name="Quail M.A."/>
            <person name="Sanders M.J."/>
            <person name="van Tonder A."/>
            <person name="Ginger M.L."/>
            <person name="Field M.C."/>
            <person name="Barry J.D."/>
            <person name="Hertz-Fowler C."/>
            <person name="Berriman M."/>
        </authorList>
    </citation>
    <scope>NUCLEOTIDE SEQUENCE [LARGE SCALE GENOMIC DNA]</scope>
    <source>
        <strain evidence="2 3">IL3000</strain>
    </source>
</reference>
<dbReference type="Proteomes" id="UP000000702">
    <property type="component" value="Unassembled WGS sequence"/>
</dbReference>
<dbReference type="AlphaFoldDB" id="F9W8V3"/>
<feature type="compositionally biased region" description="Low complexity" evidence="1">
    <location>
        <begin position="87"/>
        <end position="103"/>
    </location>
</feature>
<evidence type="ECO:0000313" key="2">
    <source>
        <dbReference type="EMBL" id="CCD13639.1"/>
    </source>
</evidence>
<protein>
    <submittedName>
        <fullName evidence="2">WGS project CAEQ00000000 data, annotated contig 1783</fullName>
    </submittedName>
</protein>
<dbReference type="VEuPathDB" id="TriTrypDB:TcIL3000_0_43770"/>
<evidence type="ECO:0000313" key="3">
    <source>
        <dbReference type="Proteomes" id="UP000000702"/>
    </source>
</evidence>
<keyword evidence="3" id="KW-1185">Reference proteome</keyword>
<feature type="region of interest" description="Disordered" evidence="1">
    <location>
        <begin position="62"/>
        <end position="145"/>
    </location>
</feature>
<evidence type="ECO:0000256" key="1">
    <source>
        <dbReference type="SAM" id="MobiDB-lite"/>
    </source>
</evidence>
<dbReference type="EMBL" id="CAEQ01001223">
    <property type="protein sequence ID" value="CCD13639.1"/>
    <property type="molecule type" value="Genomic_DNA"/>
</dbReference>
<proteinExistence type="predicted"/>
<reference evidence="3" key="1">
    <citation type="submission" date="2011-07" db="EMBL/GenBank/DDBJ databases">
        <title>Divergent evolution of antigenic variation in African trypanosomes.</title>
        <authorList>
            <person name="Jackson A.P."/>
            <person name="Berry A."/>
            <person name="Allison H.C."/>
            <person name="Burton P."/>
            <person name="Anderson J."/>
            <person name="Aslett M."/>
            <person name="Brown R."/>
            <person name="Corton N."/>
            <person name="Harris D."/>
            <person name="Hauser H."/>
            <person name="Gamble J."/>
            <person name="Gilderthorp R."/>
            <person name="McQuillan J."/>
            <person name="Quail M.A."/>
            <person name="Sanders M."/>
            <person name="Van Tonder A."/>
            <person name="Ginger M.L."/>
            <person name="Donelson J.E."/>
            <person name="Field M.C."/>
            <person name="Barry J.D."/>
            <person name="Berriman M."/>
            <person name="Hertz-Fowler C."/>
        </authorList>
    </citation>
    <scope>NUCLEOTIDE SEQUENCE [LARGE SCALE GENOMIC DNA]</scope>
    <source>
        <strain evidence="3">IL3000</strain>
    </source>
</reference>
<gene>
    <name evidence="2" type="ORF">TCIL3000_0_43770</name>
</gene>
<comment type="caution">
    <text evidence="2">The sequence shown here is derived from an EMBL/GenBank/DDBJ whole genome shotgun (WGS) entry which is preliminary data.</text>
</comment>
<sequence>MSNTWSPKLVEELLFRQYIKGEDVSMLLPPPPSASVDQYMNDYEQSTKILFSYVRNGPTNALASQSVNNPRGCAGTPLKGHPSTQRAGNQGQGACAASSAGAGDTKGQFLRSPKGPDNSPTTPAAPHSHTGWDNVAPHEAMGPPDLATKKRVVWPSHVPTDASLKSQSRSKVAHLTARRVAAQETVDPDLIFMQNPEELPLHAIFAKYPKALDSLVALRGASGDWREDTFTSDEEKTYKRELGFVHIGPSQCAHSQSNVLQK</sequence>
<accession>F9W8V3</accession>